<keyword evidence="15" id="KW-1185">Reference proteome</keyword>
<feature type="region of interest" description="Disordered" evidence="11">
    <location>
        <begin position="287"/>
        <end position="350"/>
    </location>
</feature>
<evidence type="ECO:0000256" key="10">
    <source>
        <dbReference type="ARBA" id="ARBA00023180"/>
    </source>
</evidence>
<name>A0AAD3Y2Q9_NEPGR</name>
<keyword evidence="7" id="KW-0677">Repeat</keyword>
<keyword evidence="6" id="KW-0732">Signal</keyword>
<evidence type="ECO:0000256" key="8">
    <source>
        <dbReference type="ARBA" id="ARBA00022989"/>
    </source>
</evidence>
<organism evidence="14 15">
    <name type="scientific">Nepenthes gracilis</name>
    <name type="common">Slender pitcher plant</name>
    <dbReference type="NCBI Taxonomy" id="150966"/>
    <lineage>
        <taxon>Eukaryota</taxon>
        <taxon>Viridiplantae</taxon>
        <taxon>Streptophyta</taxon>
        <taxon>Embryophyta</taxon>
        <taxon>Tracheophyta</taxon>
        <taxon>Spermatophyta</taxon>
        <taxon>Magnoliopsida</taxon>
        <taxon>eudicotyledons</taxon>
        <taxon>Gunneridae</taxon>
        <taxon>Pentapetalae</taxon>
        <taxon>Caryophyllales</taxon>
        <taxon>Nepenthaceae</taxon>
        <taxon>Nepenthes</taxon>
    </lineage>
</organism>
<evidence type="ECO:0000256" key="1">
    <source>
        <dbReference type="ARBA" id="ARBA00004479"/>
    </source>
</evidence>
<dbReference type="Pfam" id="PF08263">
    <property type="entry name" value="LRRNT_2"/>
    <property type="match status" value="1"/>
</dbReference>
<dbReference type="FunFam" id="3.80.10.10:FF:000275">
    <property type="entry name" value="Leucine-rich repeat receptor-like protein kinase"/>
    <property type="match status" value="1"/>
</dbReference>
<accession>A0AAD3Y2Q9</accession>
<comment type="caution">
    <text evidence="14">The sequence shown here is derived from an EMBL/GenBank/DDBJ whole genome shotgun (WGS) entry which is preliminary data.</text>
</comment>
<proteinExistence type="inferred from homology"/>
<feature type="compositionally biased region" description="Polar residues" evidence="11">
    <location>
        <begin position="303"/>
        <end position="313"/>
    </location>
</feature>
<dbReference type="Pfam" id="PF00560">
    <property type="entry name" value="LRR_1"/>
    <property type="match status" value="6"/>
</dbReference>
<dbReference type="InterPro" id="IPR001611">
    <property type="entry name" value="Leu-rich_rpt"/>
</dbReference>
<evidence type="ECO:0000256" key="5">
    <source>
        <dbReference type="ARBA" id="ARBA00022692"/>
    </source>
</evidence>
<dbReference type="PANTHER" id="PTHR48007:SF47">
    <property type="entry name" value="PROTEIN KINASE DOMAIN-CONTAINING PROTEIN"/>
    <property type="match status" value="1"/>
</dbReference>
<evidence type="ECO:0000313" key="14">
    <source>
        <dbReference type="EMBL" id="GMH25214.1"/>
    </source>
</evidence>
<reference evidence="14" key="1">
    <citation type="submission" date="2023-05" db="EMBL/GenBank/DDBJ databases">
        <title>Nepenthes gracilis genome sequencing.</title>
        <authorList>
            <person name="Fukushima K."/>
        </authorList>
    </citation>
    <scope>NUCLEOTIDE SEQUENCE</scope>
    <source>
        <strain evidence="14">SING2019-196</strain>
    </source>
</reference>
<evidence type="ECO:0000256" key="3">
    <source>
        <dbReference type="ARBA" id="ARBA00022553"/>
    </source>
</evidence>
<keyword evidence="9 12" id="KW-0472">Membrane</keyword>
<dbReference type="GO" id="GO:0005524">
    <property type="term" value="F:ATP binding"/>
    <property type="evidence" value="ECO:0007669"/>
    <property type="project" value="InterPro"/>
</dbReference>
<dbReference type="InterPro" id="IPR011009">
    <property type="entry name" value="Kinase-like_dom_sf"/>
</dbReference>
<sequence length="790" mass="85032">MRSKAVDLRPWRRILSLAVFLYIILGPSSGLTIDGVLLLSFKKSILSDPLSVLASWNCYDDTPCSWQGVTCGGWARRMSAVSVDATASRVTGVSLPDSQLLGSIPADLGMIQNLHTLNLSNNSINGSLPSSLFNATELRVLDLSGNWLSGELPEPVEGLRRLEVLNLSDNAFAGIIPENLTNLSNLSVISLRNNYFSGGIPGGFYRSQILDLSSNLINGTLPSDFGGQNLQYFNVSYNKLSGEIPPEFAEKIPENATLDFSFNNLTGEIPESSVLIQQVSESFSGNPDLCGKPLRNPCPIPSSPTILPNSSQPTSPPAIAAIPRTPNSPPEANSPSIGGQQQSPPSEKGLKPSTIAEIVVGDIAGIGFLSLVVLYVYRVRRKKTTRKNRIIENKDDSSSSSFSKSESKGIAKWSCLRNGGSGGDGMGSSSEGANSEDEGRETAKSPVASAQLQKDHNPGTLVTVDGERELELETLLKASAYILGATGTSITYKAVLEDGAALAVRRIGDGGLERFKDFDAQVRAIAKLVHPNLVRVRGFYWGPDEKLVIGEYVVNGSLANARHRKAGSSSPCHLPWESRLKIAKGVARGLTFLHEKKHTHGNLKPGNILLDIDMEPKISDFGLERLMTKESGFRAGGSTRFLGSHRSSASRDSFRELTAATTPSPSASLIGSVSPYQPPESLRSLKTNSKWDVYSFGVVLLELITGKAMSPEELVPGVEALKVDDKARVLRMADAAIRADLEGKEDSLLDCLKLGYSCASIPPQKRPAMKEVLQVLEKFPTSSSIYYYGP</sequence>
<evidence type="ECO:0000256" key="11">
    <source>
        <dbReference type="SAM" id="MobiDB-lite"/>
    </source>
</evidence>
<dbReference type="Gene3D" id="1.10.510.10">
    <property type="entry name" value="Transferase(Phosphotransferase) domain 1"/>
    <property type="match status" value="1"/>
</dbReference>
<evidence type="ECO:0000256" key="4">
    <source>
        <dbReference type="ARBA" id="ARBA00022614"/>
    </source>
</evidence>
<evidence type="ECO:0000256" key="12">
    <source>
        <dbReference type="SAM" id="Phobius"/>
    </source>
</evidence>
<keyword evidence="3" id="KW-0597">Phosphoprotein</keyword>
<dbReference type="Gene3D" id="3.80.10.10">
    <property type="entry name" value="Ribonuclease Inhibitor"/>
    <property type="match status" value="2"/>
</dbReference>
<dbReference type="AlphaFoldDB" id="A0AAD3Y2Q9"/>
<dbReference type="FunFam" id="3.80.10.10:FF:000722">
    <property type="entry name" value="Leucine-rich repeat receptor-like protein kinase"/>
    <property type="match status" value="1"/>
</dbReference>
<feature type="region of interest" description="Disordered" evidence="11">
    <location>
        <begin position="652"/>
        <end position="673"/>
    </location>
</feature>
<comment type="similarity">
    <text evidence="2">Belongs to the RLP family.</text>
</comment>
<evidence type="ECO:0000256" key="2">
    <source>
        <dbReference type="ARBA" id="ARBA00009592"/>
    </source>
</evidence>
<dbReference type="EMBL" id="BSYO01000029">
    <property type="protein sequence ID" value="GMH25214.1"/>
    <property type="molecule type" value="Genomic_DNA"/>
</dbReference>
<dbReference type="SUPFAM" id="SSF56112">
    <property type="entry name" value="Protein kinase-like (PK-like)"/>
    <property type="match status" value="1"/>
</dbReference>
<evidence type="ECO:0000256" key="7">
    <source>
        <dbReference type="ARBA" id="ARBA00022737"/>
    </source>
</evidence>
<evidence type="ECO:0000313" key="15">
    <source>
        <dbReference type="Proteomes" id="UP001279734"/>
    </source>
</evidence>
<dbReference type="Gene3D" id="3.30.200.20">
    <property type="entry name" value="Phosphorylase Kinase, domain 1"/>
    <property type="match status" value="1"/>
</dbReference>
<dbReference type="InterPro" id="IPR000719">
    <property type="entry name" value="Prot_kinase_dom"/>
</dbReference>
<dbReference type="Proteomes" id="UP001279734">
    <property type="component" value="Unassembled WGS sequence"/>
</dbReference>
<gene>
    <name evidence="14" type="ORF">Nepgr_027057</name>
</gene>
<feature type="compositionally biased region" description="Polar residues" evidence="11">
    <location>
        <begin position="659"/>
        <end position="673"/>
    </location>
</feature>
<evidence type="ECO:0000259" key="13">
    <source>
        <dbReference type="PROSITE" id="PS50011"/>
    </source>
</evidence>
<comment type="subcellular location">
    <subcellularLocation>
        <location evidence="1">Membrane</location>
        <topology evidence="1">Single-pass type I membrane protein</topology>
    </subcellularLocation>
</comment>
<protein>
    <recommendedName>
        <fullName evidence="13">Protein kinase domain-containing protein</fullName>
    </recommendedName>
</protein>
<dbReference type="SUPFAM" id="SSF52058">
    <property type="entry name" value="L domain-like"/>
    <property type="match status" value="1"/>
</dbReference>
<dbReference type="PROSITE" id="PS50011">
    <property type="entry name" value="PROTEIN_KINASE_DOM"/>
    <property type="match status" value="1"/>
</dbReference>
<dbReference type="InterPro" id="IPR046959">
    <property type="entry name" value="PRK1-6/SRF4-like"/>
</dbReference>
<dbReference type="GO" id="GO:0004672">
    <property type="term" value="F:protein kinase activity"/>
    <property type="evidence" value="ECO:0007669"/>
    <property type="project" value="InterPro"/>
</dbReference>
<dbReference type="InterPro" id="IPR013210">
    <property type="entry name" value="LRR_N_plant-typ"/>
</dbReference>
<keyword evidence="5 12" id="KW-0812">Transmembrane</keyword>
<keyword evidence="4" id="KW-0433">Leucine-rich repeat</keyword>
<feature type="compositionally biased region" description="Polar residues" evidence="11">
    <location>
        <begin position="330"/>
        <end position="345"/>
    </location>
</feature>
<feature type="transmembrane region" description="Helical" evidence="12">
    <location>
        <begin position="358"/>
        <end position="377"/>
    </location>
</feature>
<dbReference type="GO" id="GO:0016020">
    <property type="term" value="C:membrane"/>
    <property type="evidence" value="ECO:0007669"/>
    <property type="project" value="UniProtKB-SubCell"/>
</dbReference>
<keyword evidence="10" id="KW-0325">Glycoprotein</keyword>
<dbReference type="PROSITE" id="PS51450">
    <property type="entry name" value="LRR"/>
    <property type="match status" value="1"/>
</dbReference>
<dbReference type="Pfam" id="PF00069">
    <property type="entry name" value="Pkinase"/>
    <property type="match status" value="1"/>
</dbReference>
<dbReference type="InterPro" id="IPR032675">
    <property type="entry name" value="LRR_dom_sf"/>
</dbReference>
<keyword evidence="8 12" id="KW-1133">Transmembrane helix</keyword>
<feature type="region of interest" description="Disordered" evidence="11">
    <location>
        <begin position="413"/>
        <end position="463"/>
    </location>
</feature>
<evidence type="ECO:0000256" key="6">
    <source>
        <dbReference type="ARBA" id="ARBA00022729"/>
    </source>
</evidence>
<feature type="domain" description="Protein kinase" evidence="13">
    <location>
        <begin position="477"/>
        <end position="779"/>
    </location>
</feature>
<evidence type="ECO:0000256" key="9">
    <source>
        <dbReference type="ARBA" id="ARBA00023136"/>
    </source>
</evidence>
<dbReference type="PANTHER" id="PTHR48007">
    <property type="entry name" value="LEUCINE-RICH REPEAT RECEPTOR-LIKE PROTEIN KINASE PXC1"/>
    <property type="match status" value="1"/>
</dbReference>